<dbReference type="PANTHER" id="PTHR43525:SF1">
    <property type="entry name" value="PROTEIN MALY"/>
    <property type="match status" value="1"/>
</dbReference>
<dbReference type="EMBL" id="AJAQ01000008">
    <property type="protein sequence ID" value="EOH96343.1"/>
    <property type="molecule type" value="Genomic_DNA"/>
</dbReference>
<keyword evidence="8" id="KW-1185">Reference proteome</keyword>
<dbReference type="RefSeq" id="WP_010756048.1">
    <property type="nucleotide sequence ID" value="NZ_ASWD01000007.1"/>
</dbReference>
<dbReference type="EC" id="4.4.1.13" evidence="2"/>
<feature type="domain" description="Aminotransferase class I/classII large" evidence="6">
    <location>
        <begin position="31"/>
        <end position="377"/>
    </location>
</feature>
<dbReference type="GO" id="GO:0047804">
    <property type="term" value="F:cysteine-S-conjugate beta-lyase activity"/>
    <property type="evidence" value="ECO:0007669"/>
    <property type="project" value="UniProtKB-EC"/>
</dbReference>
<dbReference type="HOGENOM" id="CLU_017584_15_0_9"/>
<evidence type="ECO:0000256" key="2">
    <source>
        <dbReference type="ARBA" id="ARBA00012224"/>
    </source>
</evidence>
<dbReference type="Pfam" id="PF00155">
    <property type="entry name" value="Aminotran_1_2"/>
    <property type="match status" value="1"/>
</dbReference>
<dbReference type="Gene3D" id="3.40.640.10">
    <property type="entry name" value="Type I PLP-dependent aspartate aminotransferase-like (Major domain)"/>
    <property type="match status" value="1"/>
</dbReference>
<comment type="similarity">
    <text evidence="5">Belongs to the class-II pyridoxal-phosphate-dependent aminotransferase family. MalY/PatB cystathionine beta-lyase subfamily.</text>
</comment>
<name>R2QMD2_9ENTE</name>
<keyword evidence="3" id="KW-0663">Pyridoxal phosphate</keyword>
<dbReference type="OrthoDB" id="9802872at2"/>
<dbReference type="eggNOG" id="COG1168">
    <property type="taxonomic scope" value="Bacteria"/>
</dbReference>
<dbReference type="InterPro" id="IPR051798">
    <property type="entry name" value="Class-II_PLP-Dep_Aminotrans"/>
</dbReference>
<evidence type="ECO:0000259" key="6">
    <source>
        <dbReference type="Pfam" id="PF00155"/>
    </source>
</evidence>
<dbReference type="PANTHER" id="PTHR43525">
    <property type="entry name" value="PROTEIN MALY"/>
    <property type="match status" value="1"/>
</dbReference>
<evidence type="ECO:0000256" key="1">
    <source>
        <dbReference type="ARBA" id="ARBA00001933"/>
    </source>
</evidence>
<organism evidence="7 8">
    <name type="scientific">Enterococcus pallens ATCC BAA-351</name>
    <dbReference type="NCBI Taxonomy" id="1158607"/>
    <lineage>
        <taxon>Bacteria</taxon>
        <taxon>Bacillati</taxon>
        <taxon>Bacillota</taxon>
        <taxon>Bacilli</taxon>
        <taxon>Lactobacillales</taxon>
        <taxon>Enterococcaceae</taxon>
        <taxon>Enterococcus</taxon>
    </lineage>
</organism>
<dbReference type="InterPro" id="IPR015422">
    <property type="entry name" value="PyrdxlP-dep_Trfase_small"/>
</dbReference>
<evidence type="ECO:0000256" key="3">
    <source>
        <dbReference type="ARBA" id="ARBA00022898"/>
    </source>
</evidence>
<dbReference type="STRING" id="160454.RV10_GL004067"/>
<comment type="cofactor">
    <cofactor evidence="1">
        <name>pyridoxal 5'-phosphate</name>
        <dbReference type="ChEBI" id="CHEBI:597326"/>
    </cofactor>
</comment>
<dbReference type="AlphaFoldDB" id="R2QMD2"/>
<protein>
    <recommendedName>
        <fullName evidence="2">cysteine-S-conjugate beta-lyase</fullName>
        <ecNumber evidence="2">4.4.1.13</ecNumber>
    </recommendedName>
</protein>
<dbReference type="PATRIC" id="fig|1158607.3.peg.999"/>
<dbReference type="GO" id="GO:0030170">
    <property type="term" value="F:pyridoxal phosphate binding"/>
    <property type="evidence" value="ECO:0007669"/>
    <property type="project" value="InterPro"/>
</dbReference>
<dbReference type="InterPro" id="IPR027619">
    <property type="entry name" value="C-S_lyase_PatB-like"/>
</dbReference>
<dbReference type="CDD" id="cd00609">
    <property type="entry name" value="AAT_like"/>
    <property type="match status" value="1"/>
</dbReference>
<dbReference type="InterPro" id="IPR015421">
    <property type="entry name" value="PyrdxlP-dep_Trfase_major"/>
</dbReference>
<sequence>MATFDQAIDRFDTHSYKWDIAKDELPMWVADMDFQTAPAIIAAINQRAAHGVFGYNTVPPTFNRAIANWWKRRHGVTLQEDWIMYCTGVVPAISSIVRKLTKVGDQVLIFSPVYNIFYHSIVNNHRIVLSSDLQYEAGRYVIDFADLENKLAHENTSLLIFCNPHNPIGKIWAPAVLEKVGQLCLKHGVVVISDEIHCDLTFPGKQYHPFYAASTEVTENVIMCCAPTKAFNIAGLQTAAIVVKNEKLRKLVNRGINTDEVAEPNSFAIQAAIAAFNEGETWLTELNHYLYENRQLVEAFVTEQLPEIKVISSEATYLAWLDCSQLTENTEELCQFIREKTGLYVTTGAVFGSNSQAFIRLNYATTKGKVEDGLNRLFQGVQGFKSQ</sequence>
<dbReference type="SUPFAM" id="SSF53383">
    <property type="entry name" value="PLP-dependent transferases"/>
    <property type="match status" value="1"/>
</dbReference>
<evidence type="ECO:0000256" key="4">
    <source>
        <dbReference type="ARBA" id="ARBA00023239"/>
    </source>
</evidence>
<evidence type="ECO:0000313" key="7">
    <source>
        <dbReference type="EMBL" id="EOH96343.1"/>
    </source>
</evidence>
<gene>
    <name evidence="7" type="ORF">UAU_00993</name>
</gene>
<evidence type="ECO:0000313" key="8">
    <source>
        <dbReference type="Proteomes" id="UP000013782"/>
    </source>
</evidence>
<evidence type="ECO:0000256" key="5">
    <source>
        <dbReference type="ARBA" id="ARBA00037974"/>
    </source>
</evidence>
<accession>R2QMD2</accession>
<dbReference type="Proteomes" id="UP000013782">
    <property type="component" value="Unassembled WGS sequence"/>
</dbReference>
<dbReference type="NCBIfam" id="TIGR04350">
    <property type="entry name" value="C_S_lyase_PatB"/>
    <property type="match status" value="1"/>
</dbReference>
<keyword evidence="4" id="KW-0456">Lyase</keyword>
<comment type="caution">
    <text evidence="7">The sequence shown here is derived from an EMBL/GenBank/DDBJ whole genome shotgun (WGS) entry which is preliminary data.</text>
</comment>
<reference evidence="7 8" key="1">
    <citation type="submission" date="2013-02" db="EMBL/GenBank/DDBJ databases">
        <title>The Genome Sequence of Enterococcus pallens BAA-351.</title>
        <authorList>
            <consortium name="The Broad Institute Genome Sequencing Platform"/>
            <consortium name="The Broad Institute Genome Sequencing Center for Infectious Disease"/>
            <person name="Earl A.M."/>
            <person name="Gilmore M.S."/>
            <person name="Lebreton F."/>
            <person name="Walker B."/>
            <person name="Young S.K."/>
            <person name="Zeng Q."/>
            <person name="Gargeya S."/>
            <person name="Fitzgerald M."/>
            <person name="Haas B."/>
            <person name="Abouelleil A."/>
            <person name="Alvarado L."/>
            <person name="Arachchi H.M."/>
            <person name="Berlin A.M."/>
            <person name="Chapman S.B."/>
            <person name="Dewar J."/>
            <person name="Goldberg J."/>
            <person name="Griggs A."/>
            <person name="Gujja S."/>
            <person name="Hansen M."/>
            <person name="Howarth C."/>
            <person name="Imamovic A."/>
            <person name="Larimer J."/>
            <person name="McCowan C."/>
            <person name="Murphy C."/>
            <person name="Neiman D."/>
            <person name="Pearson M."/>
            <person name="Priest M."/>
            <person name="Roberts A."/>
            <person name="Saif S."/>
            <person name="Shea T."/>
            <person name="Sisk P."/>
            <person name="Sykes S."/>
            <person name="Wortman J."/>
            <person name="Nusbaum C."/>
            <person name="Birren B."/>
        </authorList>
    </citation>
    <scope>NUCLEOTIDE SEQUENCE [LARGE SCALE GENOMIC DNA]</scope>
    <source>
        <strain evidence="7 8">ATCC BAA-351</strain>
    </source>
</reference>
<dbReference type="InterPro" id="IPR015424">
    <property type="entry name" value="PyrdxlP-dep_Trfase"/>
</dbReference>
<proteinExistence type="inferred from homology"/>
<dbReference type="InterPro" id="IPR004839">
    <property type="entry name" value="Aminotransferase_I/II_large"/>
</dbReference>
<dbReference type="Gene3D" id="3.90.1150.10">
    <property type="entry name" value="Aspartate Aminotransferase, domain 1"/>
    <property type="match status" value="1"/>
</dbReference>